<dbReference type="Gene3D" id="3.40.50.150">
    <property type="entry name" value="Vaccinia Virus protein VP39"/>
    <property type="match status" value="1"/>
</dbReference>
<evidence type="ECO:0000313" key="5">
    <source>
        <dbReference type="Proteomes" id="UP000198806"/>
    </source>
</evidence>
<dbReference type="PANTHER" id="PTHR43861">
    <property type="entry name" value="TRANS-ACONITATE 2-METHYLTRANSFERASE-RELATED"/>
    <property type="match status" value="1"/>
</dbReference>
<evidence type="ECO:0000259" key="3">
    <source>
        <dbReference type="Pfam" id="PF13649"/>
    </source>
</evidence>
<dbReference type="EMBL" id="FOWD01000030">
    <property type="protein sequence ID" value="SFO48423.1"/>
    <property type="molecule type" value="Genomic_DNA"/>
</dbReference>
<dbReference type="AlphaFoldDB" id="A0A1I5HJK5"/>
<dbReference type="PANTHER" id="PTHR43861:SF1">
    <property type="entry name" value="TRANS-ACONITATE 2-METHYLTRANSFERASE"/>
    <property type="match status" value="1"/>
</dbReference>
<reference evidence="4 5" key="1">
    <citation type="submission" date="2016-10" db="EMBL/GenBank/DDBJ databases">
        <authorList>
            <person name="de Groot N.N."/>
        </authorList>
    </citation>
    <scope>NUCLEOTIDE SEQUENCE [LARGE SCALE GENOMIC DNA]</scope>
    <source>
        <strain evidence="4 5">DSM 1283</strain>
    </source>
</reference>
<keyword evidence="1 4" id="KW-0489">Methyltransferase</keyword>
<evidence type="ECO:0000256" key="2">
    <source>
        <dbReference type="ARBA" id="ARBA00022679"/>
    </source>
</evidence>
<gene>
    <name evidence="4" type="ORF">SAMN04489757_13046</name>
</gene>
<dbReference type="Pfam" id="PF13649">
    <property type="entry name" value="Methyltransf_25"/>
    <property type="match status" value="1"/>
</dbReference>
<dbReference type="RefSeq" id="WP_316284945.1">
    <property type="nucleotide sequence ID" value="NZ_JAWHGJ010000046.1"/>
</dbReference>
<dbReference type="InterPro" id="IPR041698">
    <property type="entry name" value="Methyltransf_25"/>
</dbReference>
<organism evidence="4 5">
    <name type="scientific">Anaerocolumna aminovalerica</name>
    <dbReference type="NCBI Taxonomy" id="1527"/>
    <lineage>
        <taxon>Bacteria</taxon>
        <taxon>Bacillati</taxon>
        <taxon>Bacillota</taxon>
        <taxon>Clostridia</taxon>
        <taxon>Lachnospirales</taxon>
        <taxon>Lachnospiraceae</taxon>
        <taxon>Anaerocolumna</taxon>
    </lineage>
</organism>
<protein>
    <submittedName>
        <fullName evidence="4">Methyltransferase domain-containing protein</fullName>
    </submittedName>
</protein>
<dbReference type="GO" id="GO:0008168">
    <property type="term" value="F:methyltransferase activity"/>
    <property type="evidence" value="ECO:0007669"/>
    <property type="project" value="UniProtKB-KW"/>
</dbReference>
<dbReference type="STRING" id="1527.SAMN04489757_13046"/>
<proteinExistence type="predicted"/>
<dbReference type="GO" id="GO:0032259">
    <property type="term" value="P:methylation"/>
    <property type="evidence" value="ECO:0007669"/>
    <property type="project" value="UniProtKB-KW"/>
</dbReference>
<dbReference type="CDD" id="cd02440">
    <property type="entry name" value="AdoMet_MTases"/>
    <property type="match status" value="1"/>
</dbReference>
<dbReference type="InterPro" id="IPR029063">
    <property type="entry name" value="SAM-dependent_MTases_sf"/>
</dbReference>
<keyword evidence="2 4" id="KW-0808">Transferase</keyword>
<name>A0A1I5HJK5_9FIRM</name>
<evidence type="ECO:0000256" key="1">
    <source>
        <dbReference type="ARBA" id="ARBA00022603"/>
    </source>
</evidence>
<accession>A0A1I5HJK5</accession>
<feature type="domain" description="Methyltransferase" evidence="3">
    <location>
        <begin position="46"/>
        <end position="134"/>
    </location>
</feature>
<sequence length="204" mass="23694">MKGWFWLDSIDYYNKNASIYFENTVDLNIEDILEKFISYLPEAGNILDLGCGSGRDSLYFINKGFDVTAMDGSEELCQLASIHIGQDVLHMQFSELDFQEVFDGIWACASLLHTTPEQLHEILGKISDSLNPGGVLYMSFKYGDFQGYRNGRYFADYKFHDIEEILEEHRDLTIMEIWKTSDIRTERDESWLNIIVRKAEKEVL</sequence>
<keyword evidence="5" id="KW-1185">Reference proteome</keyword>
<dbReference type="Proteomes" id="UP000198806">
    <property type="component" value="Unassembled WGS sequence"/>
</dbReference>
<dbReference type="SUPFAM" id="SSF53335">
    <property type="entry name" value="S-adenosyl-L-methionine-dependent methyltransferases"/>
    <property type="match status" value="1"/>
</dbReference>
<evidence type="ECO:0000313" key="4">
    <source>
        <dbReference type="EMBL" id="SFO48423.1"/>
    </source>
</evidence>